<dbReference type="HOGENOM" id="CLU_123925_1_0_6"/>
<evidence type="ECO:0000313" key="3">
    <source>
        <dbReference type="EMBL" id="AHF76986.1"/>
    </source>
</evidence>
<accession>W0HT46</accession>
<name>W0HT46_9GAMM</name>
<evidence type="ECO:0000259" key="2">
    <source>
        <dbReference type="Pfam" id="PF20432"/>
    </source>
</evidence>
<protein>
    <submittedName>
        <fullName evidence="3">Uncharacterized protein</fullName>
    </submittedName>
</protein>
<dbReference type="KEGG" id="sod:Sant_1934"/>
<dbReference type="Pfam" id="PF20432">
    <property type="entry name" value="Xre-like-HTH"/>
    <property type="match status" value="1"/>
</dbReference>
<dbReference type="InterPro" id="IPR046847">
    <property type="entry name" value="Xre-like_HTH"/>
</dbReference>
<dbReference type="Proteomes" id="UP000019028">
    <property type="component" value="Chromosome"/>
</dbReference>
<reference evidence="3 4" key="1">
    <citation type="journal article" date="2014" name="Genome Biol. Evol.">
        <title>Genome degeneration and adaptation in a nascent stage of symbiosis.</title>
        <authorList>
            <person name="Oakeson K.F."/>
            <person name="Gil R."/>
            <person name="Clayton A.L."/>
            <person name="Dunn D.M."/>
            <person name="von Niederhausern A.C."/>
            <person name="Hamil C."/>
            <person name="Aoyagi A."/>
            <person name="Duval B."/>
            <person name="Baca A."/>
            <person name="Silva F.J."/>
            <person name="Vallier A."/>
            <person name="Jackson D.G."/>
            <person name="Latorre A."/>
            <person name="Weiss R.B."/>
            <person name="Heddi A."/>
            <person name="Moya A."/>
            <person name="Dale C."/>
        </authorList>
    </citation>
    <scope>NUCLEOTIDE SEQUENCE [LARGE SCALE GENOMIC DNA]</scope>
    <source>
        <strain evidence="3 4">HS1</strain>
    </source>
</reference>
<keyword evidence="4" id="KW-1185">Reference proteome</keyword>
<sequence length="132" mass="14682">MSAALDNKVDKHQAAAVGVKTALAILDKWGASPEQSQGILQLSRASWYKLRKDPAAVALNHDQFERISYLLNIHAALRTIFDNPENVYGFMSMDNHNPFFSGRSPLRIIGTGSFGALYEVHKRIDALRGGQW</sequence>
<dbReference type="EMBL" id="CP006569">
    <property type="protein sequence ID" value="AHF76986.1"/>
    <property type="molecule type" value="Genomic_DNA"/>
</dbReference>
<evidence type="ECO:0000313" key="4">
    <source>
        <dbReference type="Proteomes" id="UP000019028"/>
    </source>
</evidence>
<dbReference type="AlphaFoldDB" id="W0HT46"/>
<dbReference type="InterPro" id="IPR024467">
    <property type="entry name" value="Xre/MbcA/ParS-like_toxin-bd"/>
</dbReference>
<feature type="domain" description="Antitoxin Xre-like helix-turn-helix" evidence="2">
    <location>
        <begin position="10"/>
        <end position="71"/>
    </location>
</feature>
<evidence type="ECO:0000259" key="1">
    <source>
        <dbReference type="Pfam" id="PF09722"/>
    </source>
</evidence>
<dbReference type="GO" id="GO:0003677">
    <property type="term" value="F:DNA binding"/>
    <property type="evidence" value="ECO:0007669"/>
    <property type="project" value="InterPro"/>
</dbReference>
<feature type="domain" description="Antitoxin Xre/MbcA/ParS-like toxin-binding" evidence="1">
    <location>
        <begin position="76"/>
        <end position="130"/>
    </location>
</feature>
<dbReference type="OrthoDB" id="117888at2"/>
<dbReference type="Pfam" id="PF09722">
    <property type="entry name" value="Xre_MbcA_ParS_C"/>
    <property type="match status" value="1"/>
</dbReference>
<dbReference type="PATRIC" id="fig|1239307.3.peg.2130"/>
<organism evidence="3 4">
    <name type="scientific">Sodalis praecaptivus</name>
    <dbReference type="NCBI Taxonomy" id="1239307"/>
    <lineage>
        <taxon>Bacteria</taxon>
        <taxon>Pseudomonadati</taxon>
        <taxon>Pseudomonadota</taxon>
        <taxon>Gammaproteobacteria</taxon>
        <taxon>Enterobacterales</taxon>
        <taxon>Bruguierivoracaceae</taxon>
        <taxon>Sodalis</taxon>
    </lineage>
</organism>
<gene>
    <name evidence="3" type="ORF">Sant_1934</name>
</gene>
<proteinExistence type="predicted"/>